<sequence>MELVRLTVFSILAALSAAAVNPIREHPHSVVVTEGQWANFSCGIKLPGTIRWRIGDFTNDGYVYNSAGSLPELEEVTAERSFAPDITGRILTETIGVLATAEMDGVPVECVYRHPRFATRDSYSKFALIEVHPANTGSGDHTDC</sequence>
<comment type="caution">
    <text evidence="2">The sequence shown here is derived from an EMBL/GenBank/DDBJ whole genome shotgun (WGS) entry which is preliminary data.</text>
</comment>
<reference evidence="2" key="1">
    <citation type="submission" date="2023-03" db="EMBL/GenBank/DDBJ databases">
        <authorList>
            <person name="Steffen K."/>
            <person name="Cardenas P."/>
        </authorList>
    </citation>
    <scope>NUCLEOTIDE SEQUENCE</scope>
</reference>
<proteinExistence type="predicted"/>
<evidence type="ECO:0000313" key="2">
    <source>
        <dbReference type="EMBL" id="CAI8033945.1"/>
    </source>
</evidence>
<dbReference type="Proteomes" id="UP001174909">
    <property type="component" value="Unassembled WGS sequence"/>
</dbReference>
<feature type="signal peptide" evidence="1">
    <location>
        <begin position="1"/>
        <end position="18"/>
    </location>
</feature>
<evidence type="ECO:0000313" key="3">
    <source>
        <dbReference type="Proteomes" id="UP001174909"/>
    </source>
</evidence>
<protein>
    <submittedName>
        <fullName evidence="2">Uncharacterized protein</fullName>
    </submittedName>
</protein>
<keyword evidence="3" id="KW-1185">Reference proteome</keyword>
<evidence type="ECO:0000256" key="1">
    <source>
        <dbReference type="SAM" id="SignalP"/>
    </source>
</evidence>
<gene>
    <name evidence="2" type="ORF">GBAR_LOCUS19136</name>
</gene>
<name>A0AA35SPN3_GEOBA</name>
<accession>A0AA35SPN3</accession>
<feature type="chain" id="PRO_5041370438" evidence="1">
    <location>
        <begin position="19"/>
        <end position="144"/>
    </location>
</feature>
<dbReference type="EMBL" id="CASHTH010002706">
    <property type="protein sequence ID" value="CAI8033945.1"/>
    <property type="molecule type" value="Genomic_DNA"/>
</dbReference>
<organism evidence="2 3">
    <name type="scientific">Geodia barretti</name>
    <name type="common">Barrett's horny sponge</name>
    <dbReference type="NCBI Taxonomy" id="519541"/>
    <lineage>
        <taxon>Eukaryota</taxon>
        <taxon>Metazoa</taxon>
        <taxon>Porifera</taxon>
        <taxon>Demospongiae</taxon>
        <taxon>Heteroscleromorpha</taxon>
        <taxon>Tetractinellida</taxon>
        <taxon>Astrophorina</taxon>
        <taxon>Geodiidae</taxon>
        <taxon>Geodia</taxon>
    </lineage>
</organism>
<keyword evidence="1" id="KW-0732">Signal</keyword>
<dbReference type="AlphaFoldDB" id="A0AA35SPN3"/>